<evidence type="ECO:0000313" key="2">
    <source>
        <dbReference type="Proteomes" id="UP000521872"/>
    </source>
</evidence>
<evidence type="ECO:0000313" key="1">
    <source>
        <dbReference type="EMBL" id="KAF4618250.1"/>
    </source>
</evidence>
<dbReference type="EMBL" id="JAACJL010000018">
    <property type="protein sequence ID" value="KAF4618250.1"/>
    <property type="molecule type" value="Genomic_DNA"/>
</dbReference>
<protein>
    <recommendedName>
        <fullName evidence="3">Ricin B lectin domain-containing protein</fullName>
    </recommendedName>
</protein>
<proteinExistence type="predicted"/>
<dbReference type="SUPFAM" id="SSF50370">
    <property type="entry name" value="Ricin B-like lectins"/>
    <property type="match status" value="1"/>
</dbReference>
<dbReference type="Proteomes" id="UP000521872">
    <property type="component" value="Unassembled WGS sequence"/>
</dbReference>
<dbReference type="PROSITE" id="PS50231">
    <property type="entry name" value="RICIN_B_LECTIN"/>
    <property type="match status" value="1"/>
</dbReference>
<comment type="caution">
    <text evidence="1">The sequence shown here is derived from an EMBL/GenBank/DDBJ whole genome shotgun (WGS) entry which is preliminary data.</text>
</comment>
<organism evidence="1 2">
    <name type="scientific">Agrocybe pediades</name>
    <dbReference type="NCBI Taxonomy" id="84607"/>
    <lineage>
        <taxon>Eukaryota</taxon>
        <taxon>Fungi</taxon>
        <taxon>Dikarya</taxon>
        <taxon>Basidiomycota</taxon>
        <taxon>Agaricomycotina</taxon>
        <taxon>Agaricomycetes</taxon>
        <taxon>Agaricomycetidae</taxon>
        <taxon>Agaricales</taxon>
        <taxon>Agaricineae</taxon>
        <taxon>Strophariaceae</taxon>
        <taxon>Agrocybe</taxon>
    </lineage>
</organism>
<name>A0A8H4QX12_9AGAR</name>
<dbReference type="AlphaFoldDB" id="A0A8H4QX12"/>
<gene>
    <name evidence="1" type="ORF">D9613_011623</name>
</gene>
<accession>A0A8H4QX12</accession>
<dbReference type="InterPro" id="IPR035992">
    <property type="entry name" value="Ricin_B-like_lectins"/>
</dbReference>
<evidence type="ECO:0008006" key="3">
    <source>
        <dbReference type="Google" id="ProtNLM"/>
    </source>
</evidence>
<sequence>MALDTSNIFRIRSTAQPNVYLGVTADGYIELVTGDVASAPNNQASTVVTDVWVATVANTDVSIPGAPLIMGYNLKNLGTNQYFSWTFPNSKVNQGGESLTTVPSATVVSLMTPAVPDGTNMIFFRGRNATYPSIVWTGSGIVYGWPYAFTSASQYYALSGTEVRWIFEPAGKVAPRFTLPIVKKDPLPKGLYRIRSFTGNYVLTMPEKPLEDGKVIPYVAKQVPKNEYQRWQVTPQENGLYTISNSGNNMYLAGPTNNLTTGTLLRGQSPKEDPKPFEWVIQSVNGVLFFVGVPTATLSMGFADYDANESEQVALTTSDNAPSQIWLFETMQPLASATFSQSRWLKPGSYIIELSQTNAYLVVSDTHDLTTDARQSQATRFQVTYKDENASNFTLSYTKGNPAEQFYIIGSTSNGGRVETTDEEADPTEWAVLRLEAGEDVYYIVQAGVQDSQRSVSSRRIISMGRSYFAIDPLARGEVMQMFRFRSVL</sequence>
<dbReference type="Gene3D" id="2.80.10.50">
    <property type="match status" value="1"/>
</dbReference>
<keyword evidence="2" id="KW-1185">Reference proteome</keyword>
<reference evidence="1 2" key="1">
    <citation type="submission" date="2019-12" db="EMBL/GenBank/DDBJ databases">
        <authorList>
            <person name="Floudas D."/>
            <person name="Bentzer J."/>
            <person name="Ahren D."/>
            <person name="Johansson T."/>
            <person name="Persson P."/>
            <person name="Tunlid A."/>
        </authorList>
    </citation>
    <scope>NUCLEOTIDE SEQUENCE [LARGE SCALE GENOMIC DNA]</scope>
    <source>
        <strain evidence="1 2">CBS 102.39</strain>
    </source>
</reference>